<dbReference type="AlphaFoldDB" id="A0A1E3X8Y9"/>
<dbReference type="EMBL" id="MAYW01000078">
    <property type="protein sequence ID" value="ODS32095.1"/>
    <property type="molecule type" value="Genomic_DNA"/>
</dbReference>
<organism evidence="1 2">
    <name type="scientific">Candidatus Scalindua rubra</name>
    <dbReference type="NCBI Taxonomy" id="1872076"/>
    <lineage>
        <taxon>Bacteria</taxon>
        <taxon>Pseudomonadati</taxon>
        <taxon>Planctomycetota</taxon>
        <taxon>Candidatus Brocadiia</taxon>
        <taxon>Candidatus Brocadiales</taxon>
        <taxon>Candidatus Scalinduaceae</taxon>
        <taxon>Candidatus Scalindua</taxon>
    </lineage>
</organism>
<sequence length="167" mass="19511">MNQISTTLHSIASDIYKELGSGFDEVPLQSALAIEFRERKIPYLKEVNIELFYKGQNIGTAIPDFVLLPCNRKNWTVKTPIILESKVVPLLKKEQYRPIRLYLKSMPQNKILFCKNNQRFLLRFGKTEDYSDGKETKVDEPVTLELWQYSRKKDKMKLVSKLPKVSK</sequence>
<evidence type="ECO:0000313" key="2">
    <source>
        <dbReference type="Proteomes" id="UP000094056"/>
    </source>
</evidence>
<protein>
    <submittedName>
        <fullName evidence="1">Putative orf</fullName>
    </submittedName>
</protein>
<reference evidence="1 2" key="1">
    <citation type="submission" date="2016-07" db="EMBL/GenBank/DDBJ databases">
        <title>Draft genome of Scalindua rubra, obtained from a brine-seawater interface in the Red Sea, sheds light on salt adaptation in anammox bacteria.</title>
        <authorList>
            <person name="Speth D.R."/>
            <person name="Lagkouvardos I."/>
            <person name="Wang Y."/>
            <person name="Qian P.-Y."/>
            <person name="Dutilh B.E."/>
            <person name="Jetten M.S."/>
        </authorList>
    </citation>
    <scope>NUCLEOTIDE SEQUENCE [LARGE SCALE GENOMIC DNA]</scope>
    <source>
        <strain evidence="1">BSI-1</strain>
    </source>
</reference>
<gene>
    <name evidence="1" type="ORF">SCARUB_02802</name>
</gene>
<dbReference type="Pfam" id="PF13366">
    <property type="entry name" value="PDDEXK_3"/>
    <property type="match status" value="1"/>
</dbReference>
<dbReference type="Proteomes" id="UP000094056">
    <property type="component" value="Unassembled WGS sequence"/>
</dbReference>
<proteinExistence type="predicted"/>
<dbReference type="InterPro" id="IPR026350">
    <property type="entry name" value="GxxExxY"/>
</dbReference>
<accession>A0A1E3X8Y9</accession>
<name>A0A1E3X8Y9_9BACT</name>
<comment type="caution">
    <text evidence="1">The sequence shown here is derived from an EMBL/GenBank/DDBJ whole genome shotgun (WGS) entry which is preliminary data.</text>
</comment>
<evidence type="ECO:0000313" key="1">
    <source>
        <dbReference type="EMBL" id="ODS32095.1"/>
    </source>
</evidence>
<dbReference type="NCBIfam" id="TIGR04256">
    <property type="entry name" value="GxxExxY"/>
    <property type="match status" value="1"/>
</dbReference>